<dbReference type="OrthoDB" id="5188615at2"/>
<reference evidence="1 2" key="1">
    <citation type="submission" date="2016-10" db="EMBL/GenBank/DDBJ databases">
        <title>The Draft Genome Sequence of Actinokineospora bangkokensis 44EHWT reveals the biosynthetic pathway of antifungal compounds Thailandins with unusual extender unit butylmalonyl-CoA.</title>
        <authorList>
            <person name="Greule A."/>
            <person name="Intra B."/>
            <person name="Flemming S."/>
            <person name="Rommel M.G."/>
            <person name="Panbangred W."/>
            <person name="Bechthold A."/>
        </authorList>
    </citation>
    <scope>NUCLEOTIDE SEQUENCE [LARGE SCALE GENOMIC DNA]</scope>
    <source>
        <strain evidence="1 2">44EHW</strain>
    </source>
</reference>
<dbReference type="EMBL" id="MKQR01000026">
    <property type="protein sequence ID" value="OLR90889.1"/>
    <property type="molecule type" value="Genomic_DNA"/>
</dbReference>
<evidence type="ECO:0008006" key="3">
    <source>
        <dbReference type="Google" id="ProtNLM"/>
    </source>
</evidence>
<evidence type="ECO:0000313" key="2">
    <source>
        <dbReference type="Proteomes" id="UP000186040"/>
    </source>
</evidence>
<dbReference type="RefSeq" id="WP_075977561.1">
    <property type="nucleotide sequence ID" value="NZ_MKQR01000026.1"/>
</dbReference>
<evidence type="ECO:0000313" key="1">
    <source>
        <dbReference type="EMBL" id="OLR90889.1"/>
    </source>
</evidence>
<sequence length="179" mass="20239">MTVHAFADESRRNQLYLVAVAVVDARKLRQSRKLMRGMLLPGQREVHFKKEMPSRRRGVIAALCAADVEARVYTAHCSGGEERARRRCVQQLGHDLVKLGAGRLVLDSRETRDEADRATLHRVLACYPPDQGFVFEHLDSCWDELLWIADAVAWCYGAGGDWRRRIAPVVVEEVDLTGV</sequence>
<dbReference type="STRING" id="1193682.BJP25_30495"/>
<protein>
    <recommendedName>
        <fullName evidence="3">DUF3800 domain-containing protein</fullName>
    </recommendedName>
</protein>
<dbReference type="Proteomes" id="UP000186040">
    <property type="component" value="Unassembled WGS sequence"/>
</dbReference>
<comment type="caution">
    <text evidence="1">The sequence shown here is derived from an EMBL/GenBank/DDBJ whole genome shotgun (WGS) entry which is preliminary data.</text>
</comment>
<name>A0A1Q9LG09_9PSEU</name>
<gene>
    <name evidence="1" type="ORF">BJP25_30495</name>
</gene>
<proteinExistence type="predicted"/>
<dbReference type="AlphaFoldDB" id="A0A1Q9LG09"/>
<organism evidence="1 2">
    <name type="scientific">Actinokineospora bangkokensis</name>
    <dbReference type="NCBI Taxonomy" id="1193682"/>
    <lineage>
        <taxon>Bacteria</taxon>
        <taxon>Bacillati</taxon>
        <taxon>Actinomycetota</taxon>
        <taxon>Actinomycetes</taxon>
        <taxon>Pseudonocardiales</taxon>
        <taxon>Pseudonocardiaceae</taxon>
        <taxon>Actinokineospora</taxon>
    </lineage>
</organism>
<keyword evidence="2" id="KW-1185">Reference proteome</keyword>
<accession>A0A1Q9LG09</accession>